<proteinExistence type="predicted"/>
<keyword evidence="2" id="KW-1185">Reference proteome</keyword>
<dbReference type="Proteomes" id="UP000253204">
    <property type="component" value="Unassembled WGS sequence"/>
</dbReference>
<organism evidence="1 2">
    <name type="scientific">Vreelandella rituensis</name>
    <dbReference type="NCBI Taxonomy" id="2282306"/>
    <lineage>
        <taxon>Bacteria</taxon>
        <taxon>Pseudomonadati</taxon>
        <taxon>Pseudomonadota</taxon>
        <taxon>Gammaproteobacteria</taxon>
        <taxon>Oceanospirillales</taxon>
        <taxon>Halomonadaceae</taxon>
        <taxon>Vreelandella</taxon>
    </lineage>
</organism>
<reference evidence="1 2" key="1">
    <citation type="submission" date="2018-07" db="EMBL/GenBank/DDBJ databases">
        <title>Halomonas rutogse sp. nov., isolated from Lake TangqianCo on Tibetan Plateau.</title>
        <authorList>
            <person name="Lu H."/>
            <person name="Xing P."/>
            <person name="Wu Q."/>
        </authorList>
    </citation>
    <scope>NUCLEOTIDE SEQUENCE [LARGE SCALE GENOMIC DNA]</scope>
    <source>
        <strain evidence="1 2">TQ8S</strain>
    </source>
</reference>
<sequence length="85" mass="9425">MLPVPLLVLVVFVIAASQVTVASPSGMLFCWLRLNQKDLAKEPGYHCIDIRIIWLIDSICSSGPLDLSSEVQKIEVEKMLENDIA</sequence>
<protein>
    <submittedName>
        <fullName evidence="1">Uncharacterized protein</fullName>
    </submittedName>
</protein>
<accession>A0A368U4S7</accession>
<name>A0A368U4S7_9GAMM</name>
<dbReference type="EMBL" id="QPIJ01000017">
    <property type="protein sequence ID" value="RCV92140.1"/>
    <property type="molecule type" value="Genomic_DNA"/>
</dbReference>
<comment type="caution">
    <text evidence="1">The sequence shown here is derived from an EMBL/GenBank/DDBJ whole genome shotgun (WGS) entry which is preliminary data.</text>
</comment>
<gene>
    <name evidence="1" type="ORF">DU506_09045</name>
</gene>
<dbReference type="AlphaFoldDB" id="A0A368U4S7"/>
<evidence type="ECO:0000313" key="2">
    <source>
        <dbReference type="Proteomes" id="UP000253204"/>
    </source>
</evidence>
<evidence type="ECO:0000313" key="1">
    <source>
        <dbReference type="EMBL" id="RCV92140.1"/>
    </source>
</evidence>
<dbReference type="RefSeq" id="WP_114486617.1">
    <property type="nucleotide sequence ID" value="NZ_QPIJ01000017.1"/>
</dbReference>